<dbReference type="Proteomes" id="UP000176608">
    <property type="component" value="Unassembled WGS sequence"/>
</dbReference>
<organism evidence="1 2">
    <name type="scientific">candidate division WWE3 bacterium RIFCSPHIGHO2_01_FULL_42_13</name>
    <dbReference type="NCBI Taxonomy" id="1802617"/>
    <lineage>
        <taxon>Bacteria</taxon>
        <taxon>Katanobacteria</taxon>
    </lineage>
</organism>
<sequence>MRSLKDILKIKSLSSDKRNTYEFQAYGNRLAQELRDEKHRSLYIKLAKTEDRNLLEQARDFVVSQTHAETPGKLFMWRLGQLRDELRKKPK</sequence>
<evidence type="ECO:0000313" key="1">
    <source>
        <dbReference type="EMBL" id="OGC47769.1"/>
    </source>
</evidence>
<protein>
    <submittedName>
        <fullName evidence="1">Uncharacterized protein</fullName>
    </submittedName>
</protein>
<dbReference type="STRING" id="1802617.A2886_00505"/>
<gene>
    <name evidence="1" type="ORF">A2886_00505</name>
</gene>
<comment type="caution">
    <text evidence="1">The sequence shown here is derived from an EMBL/GenBank/DDBJ whole genome shotgun (WGS) entry which is preliminary data.</text>
</comment>
<accession>A0A1F4US73</accession>
<dbReference type="AlphaFoldDB" id="A0A1F4US73"/>
<dbReference type="EMBL" id="MEVA01000004">
    <property type="protein sequence ID" value="OGC47769.1"/>
    <property type="molecule type" value="Genomic_DNA"/>
</dbReference>
<name>A0A1F4US73_UNCKA</name>
<reference evidence="1 2" key="1">
    <citation type="journal article" date="2016" name="Nat. Commun.">
        <title>Thousands of microbial genomes shed light on interconnected biogeochemical processes in an aquifer system.</title>
        <authorList>
            <person name="Anantharaman K."/>
            <person name="Brown C.T."/>
            <person name="Hug L.A."/>
            <person name="Sharon I."/>
            <person name="Castelle C.J."/>
            <person name="Probst A.J."/>
            <person name="Thomas B.C."/>
            <person name="Singh A."/>
            <person name="Wilkins M.J."/>
            <person name="Karaoz U."/>
            <person name="Brodie E.L."/>
            <person name="Williams K.H."/>
            <person name="Hubbard S.S."/>
            <person name="Banfield J.F."/>
        </authorList>
    </citation>
    <scope>NUCLEOTIDE SEQUENCE [LARGE SCALE GENOMIC DNA]</scope>
</reference>
<evidence type="ECO:0000313" key="2">
    <source>
        <dbReference type="Proteomes" id="UP000176608"/>
    </source>
</evidence>
<proteinExistence type="predicted"/>